<keyword evidence="2" id="KW-0560">Oxidoreductase</keyword>
<dbReference type="PANTHER" id="PTHR24321">
    <property type="entry name" value="DEHYDROGENASES, SHORT CHAIN"/>
    <property type="match status" value="1"/>
</dbReference>
<dbReference type="EMBL" id="JACHEU010000003">
    <property type="protein sequence ID" value="MBB6013835.1"/>
    <property type="molecule type" value="Genomic_DNA"/>
</dbReference>
<dbReference type="FunFam" id="3.40.50.720:FF:000084">
    <property type="entry name" value="Short-chain dehydrogenase reductase"/>
    <property type="match status" value="1"/>
</dbReference>
<dbReference type="InterPro" id="IPR002347">
    <property type="entry name" value="SDR_fam"/>
</dbReference>
<dbReference type="AlphaFoldDB" id="A0A7W9S4G0"/>
<evidence type="ECO:0000256" key="1">
    <source>
        <dbReference type="ARBA" id="ARBA00006484"/>
    </source>
</evidence>
<comment type="similarity">
    <text evidence="1">Belongs to the short-chain dehydrogenases/reductases (SDR) family.</text>
</comment>
<proteinExistence type="inferred from homology"/>
<evidence type="ECO:0000256" key="2">
    <source>
        <dbReference type="ARBA" id="ARBA00023002"/>
    </source>
</evidence>
<dbReference type="InterPro" id="IPR036291">
    <property type="entry name" value="NAD(P)-bd_dom_sf"/>
</dbReference>
<dbReference type="Pfam" id="PF13561">
    <property type="entry name" value="adh_short_C2"/>
    <property type="match status" value="1"/>
</dbReference>
<accession>A0A7W9S4G0</accession>
<dbReference type="SUPFAM" id="SSF51735">
    <property type="entry name" value="NAD(P)-binding Rossmann-fold domains"/>
    <property type="match status" value="1"/>
</dbReference>
<dbReference type="Gene3D" id="3.40.50.720">
    <property type="entry name" value="NAD(P)-binding Rossmann-like Domain"/>
    <property type="match status" value="1"/>
</dbReference>
<dbReference type="PRINTS" id="PR00081">
    <property type="entry name" value="GDHRDH"/>
</dbReference>
<evidence type="ECO:0000313" key="4">
    <source>
        <dbReference type="Proteomes" id="UP000533306"/>
    </source>
</evidence>
<dbReference type="RefSeq" id="WP_183832027.1">
    <property type="nucleotide sequence ID" value="NZ_JACHEU010000003.1"/>
</dbReference>
<sequence length="261" mass="27523">MSQQAQLADRIIAITGGASGIGAACAEVAASRGAKVAILDRNMDQARSVAERIGGRAFELDVAEEQSVIDAVCAVERDMGPISGGITSAGIVQTPKPPAELDMEVFDRIYEINFRGTFLSLREMARHMIPRRSGSLVALSSITARRSTPLHAYGPGKAAVTNLVEGLSGEWGRAGIRINAIEPGYTRTPALQAQIDLGHRDISLMNANSTLGRMVEPSEIGTVAAFLLSDDASAVTGVSMAVDAGFYQVGSWAPYGGVREY</sequence>
<evidence type="ECO:0000313" key="3">
    <source>
        <dbReference type="EMBL" id="MBB6013835.1"/>
    </source>
</evidence>
<reference evidence="3 4" key="1">
    <citation type="submission" date="2020-08" db="EMBL/GenBank/DDBJ databases">
        <title>Genomic Encyclopedia of Type Strains, Phase IV (KMG-IV): sequencing the most valuable type-strain genomes for metagenomic binning, comparative biology and taxonomic classification.</title>
        <authorList>
            <person name="Goeker M."/>
        </authorList>
    </citation>
    <scope>NUCLEOTIDE SEQUENCE [LARGE SCALE GENOMIC DNA]</scope>
    <source>
        <strain evidence="3 4">DSM 11099</strain>
    </source>
</reference>
<dbReference type="Proteomes" id="UP000533306">
    <property type="component" value="Unassembled WGS sequence"/>
</dbReference>
<protein>
    <submittedName>
        <fullName evidence="3">NAD(P)-dependent dehydrogenase (Short-subunit alcohol dehydrogenase family)</fullName>
    </submittedName>
</protein>
<dbReference type="GO" id="GO:0016491">
    <property type="term" value="F:oxidoreductase activity"/>
    <property type="evidence" value="ECO:0007669"/>
    <property type="project" value="UniProtKB-KW"/>
</dbReference>
<gene>
    <name evidence="3" type="ORF">HNR59_003229</name>
</gene>
<keyword evidence="4" id="KW-1185">Reference proteome</keyword>
<name>A0A7W9S4G0_9HYPH</name>
<comment type="caution">
    <text evidence="3">The sequence shown here is derived from an EMBL/GenBank/DDBJ whole genome shotgun (WGS) entry which is preliminary data.</text>
</comment>
<dbReference type="CDD" id="cd05233">
    <property type="entry name" value="SDR_c"/>
    <property type="match status" value="1"/>
</dbReference>
<organism evidence="3 4">
    <name type="scientific">Aquamicrobium lusatiense</name>
    <dbReference type="NCBI Taxonomy" id="89772"/>
    <lineage>
        <taxon>Bacteria</taxon>
        <taxon>Pseudomonadati</taxon>
        <taxon>Pseudomonadota</taxon>
        <taxon>Alphaproteobacteria</taxon>
        <taxon>Hyphomicrobiales</taxon>
        <taxon>Phyllobacteriaceae</taxon>
        <taxon>Aquamicrobium</taxon>
    </lineage>
</organism>
<dbReference type="PANTHER" id="PTHR24321:SF8">
    <property type="entry name" value="ESTRADIOL 17-BETA-DEHYDROGENASE 8-RELATED"/>
    <property type="match status" value="1"/>
</dbReference>